<reference evidence="1 2" key="1">
    <citation type="submission" date="2023-01" db="EMBL/GenBank/DDBJ databases">
        <title>Genome sequence resource and annotation of Enterobacter ludwigii, an economically important pathogen of seedling wilt with strawberry.</title>
        <authorList>
            <person name="Xie Y."/>
        </authorList>
    </citation>
    <scope>NUCLEOTIDE SEQUENCE [LARGE SCALE GENOMIC DNA]</scope>
    <source>
        <strain evidence="1 2">CM-TZ4</strain>
    </source>
</reference>
<gene>
    <name evidence="1" type="ORF">PHA72_07595</name>
</gene>
<dbReference type="RefSeq" id="WP_088543769.1">
    <property type="nucleotide sequence ID" value="NZ_CP116347.1"/>
</dbReference>
<evidence type="ECO:0000313" key="1">
    <source>
        <dbReference type="EMBL" id="WCE14718.1"/>
    </source>
</evidence>
<dbReference type="AlphaFoldDB" id="A0AAX3LFH8"/>
<accession>A0AAX3LFH8</accession>
<proteinExistence type="predicted"/>
<name>A0AAX3LFH8_9ENTR</name>
<dbReference type="EMBL" id="CP116347">
    <property type="protein sequence ID" value="WCE14718.1"/>
    <property type="molecule type" value="Genomic_DNA"/>
</dbReference>
<organism evidence="1 2">
    <name type="scientific">Enterobacter ludwigii</name>
    <dbReference type="NCBI Taxonomy" id="299767"/>
    <lineage>
        <taxon>Bacteria</taxon>
        <taxon>Pseudomonadati</taxon>
        <taxon>Pseudomonadota</taxon>
        <taxon>Gammaproteobacteria</taxon>
        <taxon>Enterobacterales</taxon>
        <taxon>Enterobacteriaceae</taxon>
        <taxon>Enterobacter</taxon>
        <taxon>Enterobacter cloacae complex</taxon>
    </lineage>
</organism>
<sequence length="98" mass="11270">MNKDIPLSVPAINARHVSYKGYPITIMMLSTDTYVYELHDNIRVIECSTSDQVMYIDKNGLTAVITRDSLVYKELLHRIMNGDVLEDGKYEYQPVTIQ</sequence>
<evidence type="ECO:0000313" key="2">
    <source>
        <dbReference type="Proteomes" id="UP001210538"/>
    </source>
</evidence>
<keyword evidence="2" id="KW-1185">Reference proteome</keyword>
<dbReference type="Proteomes" id="UP001210538">
    <property type="component" value="Chromosome"/>
</dbReference>
<protein>
    <submittedName>
        <fullName evidence="1">Uncharacterized protein</fullName>
    </submittedName>
</protein>